<organism evidence="1 2">
    <name type="scientific">Centaurea solstitialis</name>
    <name type="common">yellow star-thistle</name>
    <dbReference type="NCBI Taxonomy" id="347529"/>
    <lineage>
        <taxon>Eukaryota</taxon>
        <taxon>Viridiplantae</taxon>
        <taxon>Streptophyta</taxon>
        <taxon>Embryophyta</taxon>
        <taxon>Tracheophyta</taxon>
        <taxon>Spermatophyta</taxon>
        <taxon>Magnoliopsida</taxon>
        <taxon>eudicotyledons</taxon>
        <taxon>Gunneridae</taxon>
        <taxon>Pentapetalae</taxon>
        <taxon>asterids</taxon>
        <taxon>campanulids</taxon>
        <taxon>Asterales</taxon>
        <taxon>Asteraceae</taxon>
        <taxon>Carduoideae</taxon>
        <taxon>Cardueae</taxon>
        <taxon>Centaureinae</taxon>
        <taxon>Centaurea</taxon>
    </lineage>
</organism>
<dbReference type="Proteomes" id="UP001172457">
    <property type="component" value="Chromosome 4"/>
</dbReference>
<protein>
    <submittedName>
        <fullName evidence="1">Uncharacterized protein</fullName>
    </submittedName>
</protein>
<accession>A0AA38T107</accession>
<dbReference type="PANTHER" id="PTHR15140">
    <property type="entry name" value="TUBULIN-SPECIFIC CHAPERONE E"/>
    <property type="match status" value="1"/>
</dbReference>
<dbReference type="AlphaFoldDB" id="A0AA38T107"/>
<reference evidence="1" key="1">
    <citation type="submission" date="2023-03" db="EMBL/GenBank/DDBJ databases">
        <title>Chromosome-scale reference genome and RAD-based genetic map of yellow starthistle (Centaurea solstitialis) reveal putative structural variation and QTLs associated with invader traits.</title>
        <authorList>
            <person name="Reatini B."/>
            <person name="Cang F.A."/>
            <person name="Jiang Q."/>
            <person name="Mckibben M.T.W."/>
            <person name="Barker M.S."/>
            <person name="Rieseberg L.H."/>
            <person name="Dlugosch K.M."/>
        </authorList>
    </citation>
    <scope>NUCLEOTIDE SEQUENCE</scope>
    <source>
        <strain evidence="1">CAN-66</strain>
        <tissue evidence="1">Leaf</tissue>
    </source>
</reference>
<evidence type="ECO:0000313" key="1">
    <source>
        <dbReference type="EMBL" id="KAJ9551574.1"/>
    </source>
</evidence>
<dbReference type="InterPro" id="IPR032675">
    <property type="entry name" value="LRR_dom_sf"/>
</dbReference>
<evidence type="ECO:0000313" key="2">
    <source>
        <dbReference type="Proteomes" id="UP001172457"/>
    </source>
</evidence>
<dbReference type="SUPFAM" id="SSF52047">
    <property type="entry name" value="RNI-like"/>
    <property type="match status" value="1"/>
</dbReference>
<keyword evidence="2" id="KW-1185">Reference proteome</keyword>
<sequence length="157" mass="18040">MKKPLKKIVGFNFSLTGLGTWLSISSLPNLEVLKLKGSSFEGRQWNASEQQFQQLKLLRLKELDIVHWKAYNTSFSCLKRLSLWDCIVLEEIPVDIGEIATLELIETNGQKASVVESVKRIQKEQYDEGNTELKITVDEIELSMYLSEHEDSEFESE</sequence>
<comment type="caution">
    <text evidence="1">The sequence shown here is derived from an EMBL/GenBank/DDBJ whole genome shotgun (WGS) entry which is preliminary data.</text>
</comment>
<dbReference type="PANTHER" id="PTHR15140:SF37">
    <property type="entry name" value="UBIQUITIN-LIKE DOMAIN-CONTAINING PROTEIN"/>
    <property type="match status" value="1"/>
</dbReference>
<name>A0AA38T107_9ASTR</name>
<proteinExistence type="predicted"/>
<gene>
    <name evidence="1" type="ORF">OSB04_015619</name>
</gene>
<dbReference type="EMBL" id="JARYMX010000004">
    <property type="protein sequence ID" value="KAJ9551574.1"/>
    <property type="molecule type" value="Genomic_DNA"/>
</dbReference>
<dbReference type="Gene3D" id="3.80.10.10">
    <property type="entry name" value="Ribonuclease Inhibitor"/>
    <property type="match status" value="1"/>
</dbReference>